<organism evidence="1 2">
    <name type="scientific">Acanthamoeba castellanii (strain ATCC 30010 / Neff)</name>
    <dbReference type="NCBI Taxonomy" id="1257118"/>
    <lineage>
        <taxon>Eukaryota</taxon>
        <taxon>Amoebozoa</taxon>
        <taxon>Discosea</taxon>
        <taxon>Longamoebia</taxon>
        <taxon>Centramoebida</taxon>
        <taxon>Acanthamoebidae</taxon>
        <taxon>Acanthamoeba</taxon>
    </lineage>
</organism>
<name>L8GTJ9_ACACF</name>
<keyword evidence="2" id="KW-1185">Reference proteome</keyword>
<evidence type="ECO:0000313" key="1">
    <source>
        <dbReference type="EMBL" id="ELR16247.1"/>
    </source>
</evidence>
<evidence type="ECO:0000313" key="2">
    <source>
        <dbReference type="Proteomes" id="UP000011083"/>
    </source>
</evidence>
<dbReference type="VEuPathDB" id="AmoebaDB:ACA1_310760"/>
<dbReference type="EMBL" id="KB008002">
    <property type="protein sequence ID" value="ELR16247.1"/>
    <property type="molecule type" value="Genomic_DNA"/>
</dbReference>
<proteinExistence type="predicted"/>
<dbReference type="AlphaFoldDB" id="L8GTJ9"/>
<dbReference type="KEGG" id="acan:ACA1_310760"/>
<gene>
    <name evidence="1" type="ORF">ACA1_310760</name>
</gene>
<accession>L8GTJ9</accession>
<dbReference type="GeneID" id="14916925"/>
<sequence length="164" mass="19042">MAIHAHFNEHFTARLLESYKNIVLLTEASRQVPQRPPSQIYQDFTKELQELQRYEDGFIQIYGESPPPRLCGIHVSCLLVCRAIIFNHLNNHGAVEQHLRAFFPHRRGVRGHRHHRVWVPRHVLARGCERHASAPALRSAWPAHPARAPTPATLLLDRRRDEVR</sequence>
<protein>
    <submittedName>
        <fullName evidence="1">Uncharacterized protein</fullName>
    </submittedName>
</protein>
<dbReference type="RefSeq" id="XP_004338260.1">
    <property type="nucleotide sequence ID" value="XM_004338212.1"/>
</dbReference>
<dbReference type="Proteomes" id="UP000011083">
    <property type="component" value="Unassembled WGS sequence"/>
</dbReference>
<reference evidence="1 2" key="1">
    <citation type="journal article" date="2013" name="Genome Biol.">
        <title>Genome of Acanthamoeba castellanii highlights extensive lateral gene transfer and early evolution of tyrosine kinase signaling.</title>
        <authorList>
            <person name="Clarke M."/>
            <person name="Lohan A.J."/>
            <person name="Liu B."/>
            <person name="Lagkouvardos I."/>
            <person name="Roy S."/>
            <person name="Zafar N."/>
            <person name="Bertelli C."/>
            <person name="Schilde C."/>
            <person name="Kianianmomeni A."/>
            <person name="Burglin T.R."/>
            <person name="Frech C."/>
            <person name="Turcotte B."/>
            <person name="Kopec K.O."/>
            <person name="Synnott J.M."/>
            <person name="Choo C."/>
            <person name="Paponov I."/>
            <person name="Finkler A."/>
            <person name="Soon Heng Tan C."/>
            <person name="Hutchins A.P."/>
            <person name="Weinmeier T."/>
            <person name="Rattei T."/>
            <person name="Chu J.S."/>
            <person name="Gimenez G."/>
            <person name="Irimia M."/>
            <person name="Rigden D.J."/>
            <person name="Fitzpatrick D.A."/>
            <person name="Lorenzo-Morales J."/>
            <person name="Bateman A."/>
            <person name="Chiu C.H."/>
            <person name="Tang P."/>
            <person name="Hegemann P."/>
            <person name="Fromm H."/>
            <person name="Raoult D."/>
            <person name="Greub G."/>
            <person name="Miranda-Saavedra D."/>
            <person name="Chen N."/>
            <person name="Nash P."/>
            <person name="Ginger M.L."/>
            <person name="Horn M."/>
            <person name="Schaap P."/>
            <person name="Caler L."/>
            <person name="Loftus B."/>
        </authorList>
    </citation>
    <scope>NUCLEOTIDE SEQUENCE [LARGE SCALE GENOMIC DNA]</scope>
    <source>
        <strain evidence="1 2">Neff</strain>
    </source>
</reference>